<evidence type="ECO:0008006" key="3">
    <source>
        <dbReference type="Google" id="ProtNLM"/>
    </source>
</evidence>
<dbReference type="OrthoDB" id="9795421at2"/>
<protein>
    <recommendedName>
        <fullName evidence="3">GH18 domain-containing protein</fullName>
    </recommendedName>
</protein>
<reference evidence="1 2" key="1">
    <citation type="submission" date="2019-07" db="EMBL/GenBank/DDBJ databases">
        <title>Draft genome for Aliikangiella sp. M105.</title>
        <authorList>
            <person name="Wang G."/>
        </authorList>
    </citation>
    <scope>NUCLEOTIDE SEQUENCE [LARGE SCALE GENOMIC DNA]</scope>
    <source>
        <strain evidence="1 2">M105</strain>
    </source>
</reference>
<dbReference type="AlphaFoldDB" id="A0A545UBK7"/>
<dbReference type="EMBL" id="VIKS01000009">
    <property type="protein sequence ID" value="TQV86851.1"/>
    <property type="molecule type" value="Genomic_DNA"/>
</dbReference>
<proteinExistence type="predicted"/>
<accession>A0A545UBK7</accession>
<evidence type="ECO:0000313" key="2">
    <source>
        <dbReference type="Proteomes" id="UP000315439"/>
    </source>
</evidence>
<gene>
    <name evidence="1" type="ORF">FLL46_13615</name>
</gene>
<organism evidence="1 2">
    <name type="scientific">Aliikangiella coralliicola</name>
    <dbReference type="NCBI Taxonomy" id="2592383"/>
    <lineage>
        <taxon>Bacteria</taxon>
        <taxon>Pseudomonadati</taxon>
        <taxon>Pseudomonadota</taxon>
        <taxon>Gammaproteobacteria</taxon>
        <taxon>Oceanospirillales</taxon>
        <taxon>Pleioneaceae</taxon>
        <taxon>Aliikangiella</taxon>
    </lineage>
</organism>
<dbReference type="RefSeq" id="WP_142894266.1">
    <property type="nucleotide sequence ID" value="NZ_ML660165.1"/>
</dbReference>
<sequence length="219" mass="24180">MSISTVIQGYWGWTWSQGQLPDDATLSIAFSGWSDPKTALSDSSNELSKLTGERYLGLGGGNKNGSFNKNVLNDILTFINQGQFDDYDGLAFDVEECDAGLESQFGQAFKAAKQRDLKVLVTVSHAAPYACDDAKELMTAFFSDGNIDYLSPQLYTTGKEKENDYTVNPSLGVDWKDYASSKAAIIPSIVKASYYQSAVDYFEQQDVNIVGYVQWEQIT</sequence>
<dbReference type="SUPFAM" id="SSF51445">
    <property type="entry name" value="(Trans)glycosidases"/>
    <property type="match status" value="1"/>
</dbReference>
<dbReference type="Proteomes" id="UP000315439">
    <property type="component" value="Unassembled WGS sequence"/>
</dbReference>
<dbReference type="InterPro" id="IPR017853">
    <property type="entry name" value="GH"/>
</dbReference>
<evidence type="ECO:0000313" key="1">
    <source>
        <dbReference type="EMBL" id="TQV86851.1"/>
    </source>
</evidence>
<comment type="caution">
    <text evidence="1">The sequence shown here is derived from an EMBL/GenBank/DDBJ whole genome shotgun (WGS) entry which is preliminary data.</text>
</comment>
<keyword evidence="2" id="KW-1185">Reference proteome</keyword>
<name>A0A545UBK7_9GAMM</name>